<dbReference type="EMBL" id="JABVEC010000011">
    <property type="protein sequence ID" value="MBC6467057.1"/>
    <property type="molecule type" value="Genomic_DNA"/>
</dbReference>
<evidence type="ECO:0000256" key="4">
    <source>
        <dbReference type="SAM" id="Phobius"/>
    </source>
</evidence>
<feature type="transmembrane region" description="Helical" evidence="4">
    <location>
        <begin position="145"/>
        <end position="166"/>
    </location>
</feature>
<protein>
    <submittedName>
        <fullName evidence="5">Uncharacterized protein</fullName>
    </submittedName>
</protein>
<feature type="transmembrane region" description="Helical" evidence="4">
    <location>
        <begin position="19"/>
        <end position="39"/>
    </location>
</feature>
<evidence type="ECO:0000256" key="2">
    <source>
        <dbReference type="ARBA" id="ARBA00022490"/>
    </source>
</evidence>
<dbReference type="PANTHER" id="PTHR31250:SF27">
    <property type="entry name" value="IQ DOMAIN-CONTAINING PROTEIN IQM5"/>
    <property type="match status" value="1"/>
</dbReference>
<feature type="transmembrane region" description="Helical" evidence="4">
    <location>
        <begin position="71"/>
        <end position="89"/>
    </location>
</feature>
<gene>
    <name evidence="5" type="ORF">HKK74_16325</name>
</gene>
<evidence type="ECO:0000256" key="3">
    <source>
        <dbReference type="SAM" id="MobiDB-lite"/>
    </source>
</evidence>
<keyword evidence="4" id="KW-0812">Transmembrane</keyword>
<feature type="transmembrane region" description="Helical" evidence="4">
    <location>
        <begin position="95"/>
        <end position="113"/>
    </location>
</feature>
<comment type="subcellular location">
    <subcellularLocation>
        <location evidence="1">Cytoplasm</location>
    </subcellularLocation>
</comment>
<dbReference type="RefSeq" id="WP_187244074.1">
    <property type="nucleotide sequence ID" value="NZ_BAAAOK010000004.1"/>
</dbReference>
<dbReference type="Proteomes" id="UP000805614">
    <property type="component" value="Unassembled WGS sequence"/>
</dbReference>
<comment type="caution">
    <text evidence="5">The sequence shown here is derived from an EMBL/GenBank/DDBJ whole genome shotgun (WGS) entry which is preliminary data.</text>
</comment>
<reference evidence="5 6" key="1">
    <citation type="submission" date="2020-06" db="EMBL/GenBank/DDBJ databases">
        <title>Actinomadura xiongansis sp. nov., isolated from soil of Baiyangdian.</title>
        <authorList>
            <person name="Zhang X."/>
        </authorList>
    </citation>
    <scope>NUCLEOTIDE SEQUENCE [LARGE SCALE GENOMIC DNA]</scope>
    <source>
        <strain evidence="5 6">HBUM206468</strain>
    </source>
</reference>
<dbReference type="PANTHER" id="PTHR31250">
    <property type="entry name" value="IQ DOMAIN-CONTAINING PROTEIN IQM3"/>
    <property type="match status" value="1"/>
</dbReference>
<organism evidence="5 6">
    <name type="scientific">Actinomadura alba</name>
    <dbReference type="NCBI Taxonomy" id="406431"/>
    <lineage>
        <taxon>Bacteria</taxon>
        <taxon>Bacillati</taxon>
        <taxon>Actinomycetota</taxon>
        <taxon>Actinomycetes</taxon>
        <taxon>Streptosporangiales</taxon>
        <taxon>Thermomonosporaceae</taxon>
        <taxon>Actinomadura</taxon>
    </lineage>
</organism>
<feature type="transmembrane region" description="Helical" evidence="4">
    <location>
        <begin position="45"/>
        <end position="64"/>
    </location>
</feature>
<sequence>MSYWAVTGERPSSARAVRVLLNVAAGLTAMVALQAWMVVGGARGVGVAVVFLLPALAGALAAWRSARPGRWLWWGVVALEVFYLVWQIGRLPAGDPFGLLGLAFPVAILILVFRRRCREWMAPARWQGLRSALRKGAGGDAGEGAVGYVAVLVLVAAVAVALAAVIPGSVSDGVKSAVCGILEESCPSPKSGQAVGPPAQKSAPTPYGRAVTPAPQAQGATSAPQGQGAPSAPPGQGATPAPPLPKPSPVIGLPHNFVPAEDYDARLNCWELTQGLCDLGQGIWLGGGDAYNSFADGVNMVACTAHIGCGRERFNETWDGWRQLVTTNPVDTVKSIWDESTKDIGNDWNQGQGWRSVGRTVPTVLSTIFGGKGINRLKSPNPLKNPVENVVPPKTAVVPPVITDVPPPKTGKAIYKTTDMKPGHRGEDGRGVVYLDDVELEKYRIVVRDGHFYTSDGRLLDTSGGGSHWSGAGNAIFVMDSRGNLYASPSHEVGRFHHSSFLRGGPVSGAGELKIENGVLVSISDKSGHYLPEAEYLQQVVQSLREQGVKIDPNMIKSWNTQ</sequence>
<accession>A0ABR7LQC8</accession>
<keyword evidence="2" id="KW-0963">Cytoplasm</keyword>
<evidence type="ECO:0000256" key="1">
    <source>
        <dbReference type="ARBA" id="ARBA00004496"/>
    </source>
</evidence>
<name>A0ABR7LQC8_9ACTN</name>
<feature type="region of interest" description="Disordered" evidence="3">
    <location>
        <begin position="187"/>
        <end position="253"/>
    </location>
</feature>
<keyword evidence="6" id="KW-1185">Reference proteome</keyword>
<dbReference type="InterPro" id="IPR044159">
    <property type="entry name" value="IQM"/>
</dbReference>
<evidence type="ECO:0000313" key="6">
    <source>
        <dbReference type="Proteomes" id="UP000805614"/>
    </source>
</evidence>
<keyword evidence="4" id="KW-1133">Transmembrane helix</keyword>
<keyword evidence="4" id="KW-0472">Membrane</keyword>
<proteinExistence type="predicted"/>
<feature type="compositionally biased region" description="Low complexity" evidence="3">
    <location>
        <begin position="223"/>
        <end position="239"/>
    </location>
</feature>
<evidence type="ECO:0000313" key="5">
    <source>
        <dbReference type="EMBL" id="MBC6467057.1"/>
    </source>
</evidence>